<evidence type="ECO:0000256" key="4">
    <source>
        <dbReference type="ARBA" id="ARBA00022597"/>
    </source>
</evidence>
<dbReference type="AlphaFoldDB" id="F3UUZ4"/>
<feature type="transmembrane region" description="Helical" evidence="17">
    <location>
        <begin position="260"/>
        <end position="282"/>
    </location>
</feature>
<dbReference type="InterPro" id="IPR003352">
    <property type="entry name" value="PTS_EIIC"/>
</dbReference>
<dbReference type="eggNOG" id="COG1263">
    <property type="taxonomic scope" value="Bacteria"/>
</dbReference>
<evidence type="ECO:0000256" key="7">
    <source>
        <dbReference type="ARBA" id="ARBA00022692"/>
    </source>
</evidence>
<gene>
    <name evidence="21" type="primary">bglP</name>
    <name evidence="21" type="ORF">HMPREF9380_0337</name>
</gene>
<evidence type="ECO:0000256" key="8">
    <source>
        <dbReference type="ARBA" id="ARBA00022777"/>
    </source>
</evidence>
<comment type="function">
    <text evidence="12">The phosphoenolpyruvate-dependent sugar phosphotransferase system (sugar PTS), a major carbohydrate active transport system, catalyzes the phosphorylation of incoming sugar substrates concomitantly with their translocation across the cell membrane. This system is involved in sucrose transport.</text>
</comment>
<feature type="transmembrane region" description="Helical" evidence="17">
    <location>
        <begin position="441"/>
        <end position="462"/>
    </location>
</feature>
<dbReference type="Proteomes" id="UP000006459">
    <property type="component" value="Unassembled WGS sequence"/>
</dbReference>
<dbReference type="FunFam" id="3.30.1360.60:FF:000001">
    <property type="entry name" value="PTS system glucose-specific IIBC component PtsG"/>
    <property type="match status" value="1"/>
</dbReference>
<evidence type="ECO:0000256" key="6">
    <source>
        <dbReference type="ARBA" id="ARBA00022683"/>
    </source>
</evidence>
<keyword evidence="3" id="KW-1003">Cell membrane</keyword>
<evidence type="ECO:0000256" key="11">
    <source>
        <dbReference type="ARBA" id="ARBA00044053"/>
    </source>
</evidence>
<keyword evidence="8" id="KW-0418">Kinase</keyword>
<evidence type="ECO:0000256" key="3">
    <source>
        <dbReference type="ARBA" id="ARBA00022475"/>
    </source>
</evidence>
<name>F3UUZ4_STRSA</name>
<keyword evidence="7 17" id="KW-0812">Transmembrane</keyword>
<evidence type="ECO:0000259" key="18">
    <source>
        <dbReference type="PROSITE" id="PS51093"/>
    </source>
</evidence>
<proteinExistence type="predicted"/>
<dbReference type="PANTHER" id="PTHR30175">
    <property type="entry name" value="PHOSPHOTRANSFERASE SYSTEM TRANSPORT PROTEIN"/>
    <property type="match status" value="1"/>
</dbReference>
<dbReference type="GO" id="GO:0015771">
    <property type="term" value="P:trehalose transport"/>
    <property type="evidence" value="ECO:0007669"/>
    <property type="project" value="TreeGrafter"/>
</dbReference>
<feature type="transmembrane region" description="Helical" evidence="17">
    <location>
        <begin position="116"/>
        <end position="137"/>
    </location>
</feature>
<keyword evidence="9 17" id="KW-1133">Transmembrane helix</keyword>
<dbReference type="CDD" id="cd00212">
    <property type="entry name" value="PTS_IIB_glc"/>
    <property type="match status" value="1"/>
</dbReference>
<comment type="caution">
    <text evidence="21">The sequence shown here is derived from an EMBL/GenBank/DDBJ whole genome shotgun (WGS) entry which is preliminary data.</text>
</comment>
<evidence type="ECO:0000256" key="17">
    <source>
        <dbReference type="SAM" id="Phobius"/>
    </source>
</evidence>
<keyword evidence="5 21" id="KW-0808">Transferase</keyword>
<dbReference type="NCBIfam" id="TIGR00830">
    <property type="entry name" value="PTBA"/>
    <property type="match status" value="1"/>
</dbReference>
<feature type="transmembrane region" description="Helical" evidence="17">
    <location>
        <begin position="143"/>
        <end position="163"/>
    </location>
</feature>
<evidence type="ECO:0000256" key="5">
    <source>
        <dbReference type="ARBA" id="ARBA00022679"/>
    </source>
</evidence>
<dbReference type="eggNOG" id="COG1264">
    <property type="taxonomic scope" value="Bacteria"/>
</dbReference>
<dbReference type="PROSITE" id="PS00371">
    <property type="entry name" value="PTS_EIIA_TYPE_1_HIS"/>
    <property type="match status" value="1"/>
</dbReference>
<feature type="transmembrane region" description="Helical" evidence="17">
    <location>
        <begin position="337"/>
        <end position="359"/>
    </location>
</feature>
<evidence type="ECO:0000256" key="15">
    <source>
        <dbReference type="ARBA" id="ARBA00081008"/>
    </source>
</evidence>
<evidence type="ECO:0000256" key="1">
    <source>
        <dbReference type="ARBA" id="ARBA00004651"/>
    </source>
</evidence>
<dbReference type="GO" id="GO:0016301">
    <property type="term" value="F:kinase activity"/>
    <property type="evidence" value="ECO:0007669"/>
    <property type="project" value="UniProtKB-KW"/>
</dbReference>
<dbReference type="PROSITE" id="PS51103">
    <property type="entry name" value="PTS_EIIC_TYPE_1"/>
    <property type="match status" value="1"/>
</dbReference>
<evidence type="ECO:0000256" key="12">
    <source>
        <dbReference type="ARBA" id="ARBA00045139"/>
    </source>
</evidence>
<accession>F3UUZ4</accession>
<dbReference type="InterPro" id="IPR001996">
    <property type="entry name" value="PTS_IIB_1"/>
</dbReference>
<dbReference type="CDD" id="cd00210">
    <property type="entry name" value="PTS_IIA_glc"/>
    <property type="match status" value="1"/>
</dbReference>
<dbReference type="InterPro" id="IPR036878">
    <property type="entry name" value="Glu_permease_IIB"/>
</dbReference>
<dbReference type="InterPro" id="IPR011297">
    <property type="entry name" value="PTS_IIABC_b_glu"/>
</dbReference>
<feature type="domain" description="PTS EIIC type-1" evidence="20">
    <location>
        <begin position="106"/>
        <end position="474"/>
    </location>
</feature>
<evidence type="ECO:0000256" key="2">
    <source>
        <dbReference type="ARBA" id="ARBA00022448"/>
    </source>
</evidence>
<comment type="catalytic activity">
    <reaction evidence="13">
        <text>N(pros)-phospho-L-histidyl-[protein](out) + sucrose = sucrose 6(G)-phosphate(in) + L-histidyl-[protein]</text>
        <dbReference type="Rhea" id="RHEA:49236"/>
        <dbReference type="Rhea" id="RHEA-COMP:9745"/>
        <dbReference type="Rhea" id="RHEA-COMP:9746"/>
        <dbReference type="ChEBI" id="CHEBI:17992"/>
        <dbReference type="ChEBI" id="CHEBI:29979"/>
        <dbReference type="ChEBI" id="CHEBI:64837"/>
        <dbReference type="ChEBI" id="CHEBI:91002"/>
        <dbReference type="EC" id="2.7.1.211"/>
    </reaction>
</comment>
<dbReference type="PROSITE" id="PS51098">
    <property type="entry name" value="PTS_EIIB_TYPE_1"/>
    <property type="match status" value="1"/>
</dbReference>
<evidence type="ECO:0000256" key="16">
    <source>
        <dbReference type="PROSITE-ProRule" id="PRU00421"/>
    </source>
</evidence>
<dbReference type="RefSeq" id="WP_002932048.1">
    <property type="nucleotide sequence ID" value="NZ_GL890985.1"/>
</dbReference>
<dbReference type="GO" id="GO:0090589">
    <property type="term" value="F:protein-phosphocysteine-trehalose phosphotransferase system transporter activity"/>
    <property type="evidence" value="ECO:0007669"/>
    <property type="project" value="TreeGrafter"/>
</dbReference>
<comment type="subcellular location">
    <subcellularLocation>
        <location evidence="1">Cell membrane</location>
        <topology evidence="1">Multi-pass membrane protein</topology>
    </subcellularLocation>
</comment>
<feature type="domain" description="PTS EIIB type-1" evidence="19">
    <location>
        <begin position="6"/>
        <end position="88"/>
    </location>
</feature>
<dbReference type="EMBL" id="AFFO01000003">
    <property type="protein sequence ID" value="EGJ40962.1"/>
    <property type="molecule type" value="Genomic_DNA"/>
</dbReference>
<feature type="transmembrane region" description="Helical" evidence="17">
    <location>
        <begin position="397"/>
        <end position="414"/>
    </location>
</feature>
<evidence type="ECO:0000256" key="14">
    <source>
        <dbReference type="ARBA" id="ARBA00074554"/>
    </source>
</evidence>
<dbReference type="SUPFAM" id="SSF51261">
    <property type="entry name" value="Duplicated hybrid motif"/>
    <property type="match status" value="1"/>
</dbReference>
<dbReference type="SUPFAM" id="SSF55604">
    <property type="entry name" value="Glucose permease domain IIB"/>
    <property type="match status" value="1"/>
</dbReference>
<keyword evidence="6" id="KW-0598">Phosphotransferase system</keyword>
<dbReference type="GO" id="GO:0005886">
    <property type="term" value="C:plasma membrane"/>
    <property type="evidence" value="ECO:0007669"/>
    <property type="project" value="UniProtKB-SubCell"/>
</dbReference>
<protein>
    <recommendedName>
        <fullName evidence="14">PTS system sucrose-specific EIIBCA component</fullName>
        <ecNumber evidence="11">2.7.1.211</ecNumber>
    </recommendedName>
    <alternativeName>
        <fullName evidence="15">EIIBCA-Scr</fullName>
    </alternativeName>
</protein>
<dbReference type="Pfam" id="PF02378">
    <property type="entry name" value="PTS_EIIC"/>
    <property type="match status" value="1"/>
</dbReference>
<keyword evidence="2" id="KW-0813">Transport</keyword>
<feature type="transmembrane region" description="Helical" evidence="17">
    <location>
        <begin position="175"/>
        <end position="195"/>
    </location>
</feature>
<sequence length="642" mass="68113">MAKDYTELAQDIVAHVGGKDNITKLVHCVTRLRFSLKDESKADTDYLMKRDGVVTVVKAGGQYQVVIGNHVPDVYETVLKVSGISGEGSVDADDAVEGNLFDRFIALVSGLFQPMLGTLSAAGMIKGVVAIMAALGVAKTDGAYVVLNAAGDGLFQFLPLILAITSAKRFKMNQFTALAIGFALVYPNIAASFTAEKPLYTLFAGTPIESPIFSTFFGLPIIFPTSSYLSTVLPVIAAVWTGAKIEKGFKKIIPDVVKVFIVPFFTLLITVPLAFLVIGPVMSWASDLVGAFFTGIYDFNPVIYGIVLGAAWQVLVMFGLHWGLVPLAILELQKGPGVILVASIAICFAQAGALINIMMRTKEDKVRQLSIPAFISALFGVTEPAIYGITLPMRLPFIMTCISGALTGAYLAFFDVKMQVMGGMGLFAIPSFIEAGNSMTLVHFLIAIVANFVLGFGLTQLVKIPNLFGGPSEKAATQSLDFEKAVDSAGMLEQVVTSPLAGELVALEDTPDAVFASGAMGKGVAIEPSVGEVVAPTDGVIRLLFPTNHAIGLATDDGAELLIHVGMDTVALDGKGFTAHVVQGSKVKKGQLLLSFDIDTIKEAGYPVTTPIIVTNTANYKQIEVLAKGEVQLGDQLLELKK</sequence>
<feature type="domain" description="PTS EIIA type-1" evidence="18">
    <location>
        <begin position="512"/>
        <end position="616"/>
    </location>
</feature>
<dbReference type="EC" id="2.7.1.211" evidence="11"/>
<feature type="transmembrane region" description="Helical" evidence="17">
    <location>
        <begin position="215"/>
        <end position="240"/>
    </location>
</feature>
<dbReference type="GO" id="GO:0009401">
    <property type="term" value="P:phosphoenolpyruvate-dependent sugar phosphotransferase system"/>
    <property type="evidence" value="ECO:0007669"/>
    <property type="project" value="UniProtKB-KW"/>
</dbReference>
<dbReference type="eggNOG" id="COG2190">
    <property type="taxonomic scope" value="Bacteria"/>
</dbReference>
<feature type="transmembrane region" description="Helical" evidence="17">
    <location>
        <begin position="371"/>
        <end position="390"/>
    </location>
</feature>
<organism evidence="21 22">
    <name type="scientific">Streptococcus sanguinis SK49</name>
    <dbReference type="NCBI Taxonomy" id="888808"/>
    <lineage>
        <taxon>Bacteria</taxon>
        <taxon>Bacillati</taxon>
        <taxon>Bacillota</taxon>
        <taxon>Bacilli</taxon>
        <taxon>Lactobacillales</taxon>
        <taxon>Streptococcaceae</taxon>
        <taxon>Streptococcus</taxon>
    </lineage>
</organism>
<dbReference type="FunFam" id="2.70.70.10:FF:000001">
    <property type="entry name" value="PTS system glucose-specific IIA component"/>
    <property type="match status" value="1"/>
</dbReference>
<dbReference type="PANTHER" id="PTHR30175:SF1">
    <property type="entry name" value="PTS SYSTEM ARBUTIN-, CELLOBIOSE-, AND SALICIN-SPECIFIC EIIBC COMPONENT-RELATED"/>
    <property type="match status" value="1"/>
</dbReference>
<feature type="transmembrane region" description="Helical" evidence="17">
    <location>
        <begin position="302"/>
        <end position="325"/>
    </location>
</feature>
<dbReference type="NCBIfam" id="TIGR01995">
    <property type="entry name" value="PTS-II-ABC-beta"/>
    <property type="match status" value="1"/>
</dbReference>
<dbReference type="InterPro" id="IPR011055">
    <property type="entry name" value="Dup_hybrid_motif"/>
</dbReference>
<dbReference type="InterPro" id="IPR001127">
    <property type="entry name" value="PTS_EIIA_1_perm"/>
</dbReference>
<dbReference type="HOGENOM" id="CLU_012312_2_1_9"/>
<dbReference type="PATRIC" id="fig|888808.3.peg.327"/>
<keyword evidence="4" id="KW-0762">Sugar transport</keyword>
<dbReference type="PROSITE" id="PS01035">
    <property type="entry name" value="PTS_EIIB_TYPE_1_CYS"/>
    <property type="match status" value="1"/>
</dbReference>
<dbReference type="InterPro" id="IPR013013">
    <property type="entry name" value="PTS_EIIC_1"/>
</dbReference>
<dbReference type="Gene3D" id="3.30.1360.60">
    <property type="entry name" value="Glucose permease domain IIB"/>
    <property type="match status" value="1"/>
</dbReference>
<evidence type="ECO:0000256" key="13">
    <source>
        <dbReference type="ARBA" id="ARBA00048931"/>
    </source>
</evidence>
<dbReference type="InterPro" id="IPR050558">
    <property type="entry name" value="PTS_Sugar-Specific_Components"/>
</dbReference>
<keyword evidence="10 17" id="KW-0472">Membrane</keyword>
<dbReference type="Pfam" id="PF00367">
    <property type="entry name" value="PTS_EIIB"/>
    <property type="match status" value="1"/>
</dbReference>
<dbReference type="InterPro" id="IPR018113">
    <property type="entry name" value="PTrfase_EIIB_Cys"/>
</dbReference>
<dbReference type="PROSITE" id="PS51093">
    <property type="entry name" value="PTS_EIIA_TYPE_1"/>
    <property type="match status" value="1"/>
</dbReference>
<evidence type="ECO:0000256" key="10">
    <source>
        <dbReference type="ARBA" id="ARBA00023136"/>
    </source>
</evidence>
<dbReference type="Pfam" id="PF00358">
    <property type="entry name" value="PTS_EIIA_1"/>
    <property type="match status" value="1"/>
</dbReference>
<dbReference type="GO" id="GO:0022878">
    <property type="term" value="F:protein-N(PI)-phosphohistidine-sucrose phosphotransferase system transporter activity"/>
    <property type="evidence" value="ECO:0007669"/>
    <property type="project" value="RHEA"/>
</dbReference>
<evidence type="ECO:0000259" key="19">
    <source>
        <dbReference type="PROSITE" id="PS51098"/>
    </source>
</evidence>
<evidence type="ECO:0000256" key="9">
    <source>
        <dbReference type="ARBA" id="ARBA00022989"/>
    </source>
</evidence>
<evidence type="ECO:0000313" key="22">
    <source>
        <dbReference type="Proteomes" id="UP000006459"/>
    </source>
</evidence>
<feature type="active site" description="Phosphocysteine intermediate; for EIIB activity" evidence="16">
    <location>
        <position position="28"/>
    </location>
</feature>
<evidence type="ECO:0000313" key="21">
    <source>
        <dbReference type="EMBL" id="EGJ40962.1"/>
    </source>
</evidence>
<evidence type="ECO:0000259" key="20">
    <source>
        <dbReference type="PROSITE" id="PS51103"/>
    </source>
</evidence>
<dbReference type="Gene3D" id="2.70.70.10">
    <property type="entry name" value="Glucose Permease (Domain IIA)"/>
    <property type="match status" value="1"/>
</dbReference>
<reference evidence="21 22" key="1">
    <citation type="submission" date="2011-03" db="EMBL/GenBank/DDBJ databases">
        <authorList>
            <person name="Muzny D."/>
            <person name="Qin X."/>
            <person name="Deng J."/>
            <person name="Jiang H."/>
            <person name="Liu Y."/>
            <person name="Qu J."/>
            <person name="Song X.-Z."/>
            <person name="Zhang L."/>
            <person name="Thornton R."/>
            <person name="Coyle M."/>
            <person name="Francisco L."/>
            <person name="Jackson L."/>
            <person name="Javaid M."/>
            <person name="Korchina V."/>
            <person name="Kovar C."/>
            <person name="Mata R."/>
            <person name="Mathew T."/>
            <person name="Ngo R."/>
            <person name="Nguyen L."/>
            <person name="Nguyen N."/>
            <person name="Okwuonu G."/>
            <person name="Ongeri F."/>
            <person name="Pham C."/>
            <person name="Simmons D."/>
            <person name="Wilczek-Boney K."/>
            <person name="Hale W."/>
            <person name="Jakkamsetti A."/>
            <person name="Pham P."/>
            <person name="Ruth R."/>
            <person name="San Lucas F."/>
            <person name="Warren J."/>
            <person name="Zhang J."/>
            <person name="Zhao Z."/>
            <person name="Zhou C."/>
            <person name="Zhu D."/>
            <person name="Lee S."/>
            <person name="Bess C."/>
            <person name="Blankenburg K."/>
            <person name="Forbes L."/>
            <person name="Fu Q."/>
            <person name="Gubbala S."/>
            <person name="Hirani K."/>
            <person name="Jayaseelan J.C."/>
            <person name="Lara F."/>
            <person name="Munidasa M."/>
            <person name="Palculict T."/>
            <person name="Patil S."/>
            <person name="Pu L.-L."/>
            <person name="Saada N."/>
            <person name="Tang L."/>
            <person name="Weissenberger G."/>
            <person name="Zhu Y."/>
            <person name="Hemphill L."/>
            <person name="Shang Y."/>
            <person name="Youmans B."/>
            <person name="Ayvaz T."/>
            <person name="Ross M."/>
            <person name="Santibanez J."/>
            <person name="Aqrawi P."/>
            <person name="Gross S."/>
            <person name="Joshi V."/>
            <person name="Fowler G."/>
            <person name="Nazareth L."/>
            <person name="Reid J."/>
            <person name="Worley K."/>
            <person name="Petrosino J."/>
            <person name="Highlander S."/>
            <person name="Gibbs R."/>
        </authorList>
    </citation>
    <scope>NUCLEOTIDE SEQUENCE [LARGE SCALE GENOMIC DNA]</scope>
    <source>
        <strain evidence="21 22">SK49</strain>
    </source>
</reference>